<evidence type="ECO:0000313" key="3">
    <source>
        <dbReference type="Proteomes" id="UP000719412"/>
    </source>
</evidence>
<evidence type="ECO:0000256" key="1">
    <source>
        <dbReference type="SAM" id="MobiDB-lite"/>
    </source>
</evidence>
<feature type="region of interest" description="Disordered" evidence="1">
    <location>
        <begin position="283"/>
        <end position="310"/>
    </location>
</feature>
<name>A0A8J6HDB6_TENMO</name>
<feature type="region of interest" description="Disordered" evidence="1">
    <location>
        <begin position="1"/>
        <end position="56"/>
    </location>
</feature>
<feature type="compositionally biased region" description="Polar residues" evidence="1">
    <location>
        <begin position="283"/>
        <end position="301"/>
    </location>
</feature>
<feature type="region of interest" description="Disordered" evidence="1">
    <location>
        <begin position="204"/>
        <end position="231"/>
    </location>
</feature>
<proteinExistence type="predicted"/>
<protein>
    <submittedName>
        <fullName evidence="2">Uncharacterized protein</fullName>
    </submittedName>
</protein>
<dbReference type="Proteomes" id="UP000719412">
    <property type="component" value="Unassembled WGS sequence"/>
</dbReference>
<comment type="caution">
    <text evidence="2">The sequence shown here is derived from an EMBL/GenBank/DDBJ whole genome shotgun (WGS) entry which is preliminary data.</text>
</comment>
<accession>A0A8J6HDB6</accession>
<dbReference type="EMBL" id="JABDTM020025920">
    <property type="protein sequence ID" value="KAH0812599.1"/>
    <property type="molecule type" value="Genomic_DNA"/>
</dbReference>
<reference evidence="2" key="2">
    <citation type="submission" date="2021-08" db="EMBL/GenBank/DDBJ databases">
        <authorList>
            <person name="Eriksson T."/>
        </authorList>
    </citation>
    <scope>NUCLEOTIDE SEQUENCE</scope>
    <source>
        <strain evidence="2">Stoneville</strain>
        <tissue evidence="2">Whole head</tissue>
    </source>
</reference>
<gene>
    <name evidence="2" type="ORF">GEV33_010192</name>
</gene>
<sequence>MCRKTHRSLLPSRDTPRTLAAVNPTRTSRPPQKSPLKDKIRHPDTPGCQPPRSIPGIGRLSPGIERISGNNRNDPLELCPYCSRTVDSPSRKKKQDLDAVICELDAARWEFSKFGEEVAEGVNPFFPLWGADRAFDKGQRCCDFGVSSCLSSFVYLRALDQGRESDTCVCGRRESKEERYTCDNGCDQISDVSKSSLIRRRRVRPGDLHEAAPEPNEMSSRARTPITNGARWPNSVPRNGLVIYSPYLKSIPPSTTPSPTTLQITNNKHRPFIVIRAAASRLSTKRTSSFPDPPTSESRQLASKEGSRNACRSRLFTKKHSLVALSMTIIAGVMTVNNGVAEKRERDAVGGAWLRCLWSCDGHHAPLQSATPRATQPPAELRIHPGAGRVRVRSKWICLLINEGSAPGARRKVIGWIFCCPSGGGGISERRGGGLPQKQHTKTYIPILRE</sequence>
<reference evidence="2" key="1">
    <citation type="journal article" date="2020" name="J Insects Food Feed">
        <title>The yellow mealworm (Tenebrio molitor) genome: a resource for the emerging insects as food and feed industry.</title>
        <authorList>
            <person name="Eriksson T."/>
            <person name="Andere A."/>
            <person name="Kelstrup H."/>
            <person name="Emery V."/>
            <person name="Picard C."/>
        </authorList>
    </citation>
    <scope>NUCLEOTIDE SEQUENCE</scope>
    <source>
        <strain evidence="2">Stoneville</strain>
        <tissue evidence="2">Whole head</tissue>
    </source>
</reference>
<feature type="compositionally biased region" description="Basic and acidic residues" evidence="1">
    <location>
        <begin position="35"/>
        <end position="44"/>
    </location>
</feature>
<keyword evidence="3" id="KW-1185">Reference proteome</keyword>
<dbReference type="AlphaFoldDB" id="A0A8J6HDB6"/>
<organism evidence="2 3">
    <name type="scientific">Tenebrio molitor</name>
    <name type="common">Yellow mealworm beetle</name>
    <dbReference type="NCBI Taxonomy" id="7067"/>
    <lineage>
        <taxon>Eukaryota</taxon>
        <taxon>Metazoa</taxon>
        <taxon>Ecdysozoa</taxon>
        <taxon>Arthropoda</taxon>
        <taxon>Hexapoda</taxon>
        <taxon>Insecta</taxon>
        <taxon>Pterygota</taxon>
        <taxon>Neoptera</taxon>
        <taxon>Endopterygota</taxon>
        <taxon>Coleoptera</taxon>
        <taxon>Polyphaga</taxon>
        <taxon>Cucujiformia</taxon>
        <taxon>Tenebrionidae</taxon>
        <taxon>Tenebrio</taxon>
    </lineage>
</organism>
<evidence type="ECO:0000313" key="2">
    <source>
        <dbReference type="EMBL" id="KAH0812599.1"/>
    </source>
</evidence>
<feature type="compositionally biased region" description="Polar residues" evidence="1">
    <location>
        <begin position="217"/>
        <end position="227"/>
    </location>
</feature>